<dbReference type="EMBL" id="QSKV01000007">
    <property type="protein sequence ID" value="RHE91409.1"/>
    <property type="molecule type" value="Genomic_DNA"/>
</dbReference>
<evidence type="ECO:0000313" key="1">
    <source>
        <dbReference type="EMBL" id="RHE91409.1"/>
    </source>
</evidence>
<organism evidence="1 2">
    <name type="scientific">Bacteroides intestinalis</name>
    <dbReference type="NCBI Taxonomy" id="329854"/>
    <lineage>
        <taxon>Bacteria</taxon>
        <taxon>Pseudomonadati</taxon>
        <taxon>Bacteroidota</taxon>
        <taxon>Bacteroidia</taxon>
        <taxon>Bacteroidales</taxon>
        <taxon>Bacteroidaceae</taxon>
        <taxon>Bacteroides</taxon>
    </lineage>
</organism>
<protein>
    <submittedName>
        <fullName evidence="1">Uncharacterized protein</fullName>
    </submittedName>
</protein>
<reference evidence="1 2" key="1">
    <citation type="submission" date="2018-08" db="EMBL/GenBank/DDBJ databases">
        <title>A genome reference for cultivated species of the human gut microbiota.</title>
        <authorList>
            <person name="Zou Y."/>
            <person name="Xue W."/>
            <person name="Luo G."/>
        </authorList>
    </citation>
    <scope>NUCLEOTIDE SEQUENCE [LARGE SCALE GENOMIC DNA]</scope>
    <source>
        <strain evidence="1 2">AM27-17</strain>
    </source>
</reference>
<comment type="caution">
    <text evidence="1">The sequence shown here is derived from an EMBL/GenBank/DDBJ whole genome shotgun (WGS) entry which is preliminary data.</text>
</comment>
<gene>
    <name evidence="1" type="ORF">DW712_11405</name>
</gene>
<sequence length="100" mass="11243">MNLIGLVPFVENIDIMSKSKAYKKQEPIERTVNEPVMEYRSLSTIEETELLSNEIIIGAVKYAQIAREKGRMVPNSEVYGLLADRLGWTAGSPSFTKSSY</sequence>
<name>A0A414L9D9_9BACE</name>
<accession>A0A414L9D9</accession>
<evidence type="ECO:0000313" key="2">
    <source>
        <dbReference type="Proteomes" id="UP000285650"/>
    </source>
</evidence>
<dbReference type="Proteomes" id="UP000285650">
    <property type="component" value="Unassembled WGS sequence"/>
</dbReference>
<proteinExistence type="predicted"/>
<dbReference type="AlphaFoldDB" id="A0A414L9D9"/>